<proteinExistence type="predicted"/>
<keyword evidence="6" id="KW-1185">Reference proteome</keyword>
<dbReference type="InterPro" id="IPR017441">
    <property type="entry name" value="Protein_kinase_ATP_BS"/>
</dbReference>
<dbReference type="NCBIfam" id="TIGR00254">
    <property type="entry name" value="GGDEF"/>
    <property type="match status" value="1"/>
</dbReference>
<dbReference type="InterPro" id="IPR000719">
    <property type="entry name" value="Prot_kinase_dom"/>
</dbReference>
<dbReference type="CDD" id="cd14014">
    <property type="entry name" value="STKc_PknB_like"/>
    <property type="match status" value="1"/>
</dbReference>
<evidence type="ECO:0000259" key="4">
    <source>
        <dbReference type="PROSITE" id="PS50887"/>
    </source>
</evidence>
<dbReference type="SUPFAM" id="SSF52540">
    <property type="entry name" value="P-loop containing nucleoside triphosphate hydrolases"/>
    <property type="match status" value="1"/>
</dbReference>
<dbReference type="SUPFAM" id="SSF55073">
    <property type="entry name" value="Nucleotide cyclase"/>
    <property type="match status" value="1"/>
</dbReference>
<dbReference type="SUPFAM" id="SSF55781">
    <property type="entry name" value="GAF domain-like"/>
    <property type="match status" value="2"/>
</dbReference>
<dbReference type="EMBL" id="LGKP01000008">
    <property type="protein sequence ID" value="KPL90946.1"/>
    <property type="molecule type" value="Genomic_DNA"/>
</dbReference>
<dbReference type="InterPro" id="IPR041664">
    <property type="entry name" value="AAA_16"/>
</dbReference>
<dbReference type="PANTHER" id="PTHR45138">
    <property type="entry name" value="REGULATORY COMPONENTS OF SENSORY TRANSDUCTION SYSTEM"/>
    <property type="match status" value="1"/>
</dbReference>
<dbReference type="PROSITE" id="PS50011">
    <property type="entry name" value="PROTEIN_KINASE_DOM"/>
    <property type="match status" value="1"/>
</dbReference>
<dbReference type="InterPro" id="IPR011009">
    <property type="entry name" value="Kinase-like_dom_sf"/>
</dbReference>
<dbReference type="OrthoDB" id="134470at2"/>
<dbReference type="CDD" id="cd01949">
    <property type="entry name" value="GGDEF"/>
    <property type="match status" value="1"/>
</dbReference>
<accession>A0A0N8GT29</accession>
<dbReference type="Pfam" id="PF13185">
    <property type="entry name" value="GAF_2"/>
    <property type="match status" value="1"/>
</dbReference>
<dbReference type="InterPro" id="IPR027417">
    <property type="entry name" value="P-loop_NTPase"/>
</dbReference>
<dbReference type="GO" id="GO:0043709">
    <property type="term" value="P:cell adhesion involved in single-species biofilm formation"/>
    <property type="evidence" value="ECO:0007669"/>
    <property type="project" value="TreeGrafter"/>
</dbReference>
<dbReference type="Gene3D" id="3.40.50.300">
    <property type="entry name" value="P-loop containing nucleotide triphosphate hydrolases"/>
    <property type="match status" value="1"/>
</dbReference>
<dbReference type="InterPro" id="IPR011990">
    <property type="entry name" value="TPR-like_helical_dom_sf"/>
</dbReference>
<evidence type="ECO:0000313" key="5">
    <source>
        <dbReference type="EMBL" id="KPL90946.1"/>
    </source>
</evidence>
<dbReference type="STRING" id="70996.SE18_04020"/>
<evidence type="ECO:0008006" key="7">
    <source>
        <dbReference type="Google" id="ProtNLM"/>
    </source>
</evidence>
<dbReference type="InterPro" id="IPR003018">
    <property type="entry name" value="GAF"/>
</dbReference>
<keyword evidence="2" id="KW-0067">ATP-binding</keyword>
<dbReference type="Pfam" id="PF00069">
    <property type="entry name" value="Pkinase"/>
    <property type="match status" value="1"/>
</dbReference>
<dbReference type="GO" id="GO:0005524">
    <property type="term" value="F:ATP binding"/>
    <property type="evidence" value="ECO:0007669"/>
    <property type="project" value="UniProtKB-UniRule"/>
</dbReference>
<sequence>MTQSTWPSTSELPAIPKVRILGEIGRGLHSTVYRCVRDGQTYALKIPRLNGTQSPTMAAAAFRREASALALVRHPSLPEVIEVDHYNEMPYIIMELVQGQTLLDLVELGPLPESMVIRLAKDLASALAAVHRQGITHRDIQPRNMLIQPSGEVKLIDFGFAIHNSLDPEQTHVLGTLRYSSPEQTGYLKRTVDARSDLYALGSVLFECLVGVPPFNSSNIADLMRQHALVPAPDVRSLAGHVSPALAEIIARLLAKDPDDRYQTAEGLLSDINQLDSLNLMLAAGRPIRLGADDLWTGALYDNDLIGRDAELAVLRQGWNSARQGHGSVIVIKGAMGLGKSQLGREILHRARSLGGLTFGSTCVKDSALPYSALRSPFEQYLHYLELMPESQRRHAEEQIRQLVQGYQALMVRTFPDLQPILPSAKQPEGVVDYERFNAILANLLLWMTRVHPAAVWFIDDLQAIDDASFNVVRRIIGRIQQVPLCLIISLNASLDGQQIYERLTLNQPIPIQLIQLQPLSDVAATQFITSYLGGYSVDQQIINEIVARSVGSPFALREYIQTLLDTGMLRLVNSCWMIDDQSLTKLALPSHVVRLVFGRIDELSPEVRAILELAAVLGFQFRRNSLLELWHGEASEVDEALTIGGRSHLIERSASGHYHFAHQNIYQVFLEGIAPEQQQQLHAQIAKNLDHEQLEPEAMYQLAYHYARAKSHDPAFLARGFTILSNAGQVALEKYAYDEAYHFFEQAYQIAQGQALTFQPQQHAQFAQLCLRLGQNQTALIHLQAALEETNDSDQRARLLTAIAHIYAWQQQPREIWRYFDQAFQALGEPPLQRSLTGLVGDIGRSLARLLGSSFAWIRPSSASQQQRIIILLEIYDTVGMYAYLNSQMLVLVSLFLRSLLWARRGRSRPARVRALSNYASMWAMTGQNRLAKRALSKAKTIANTPSPDPVLQARVGLYEGFISHIIGAEVQAERLLRSTLRQHSTTIDSLSYGHAVADSVLLLFLRGHVLEAWQLVQETFERFEQHNQQNEQTWFLKLWAAPLLISLGFTAEAQRYPVPEIKGRQQWLLAWQNLADASQMIVNLEQGDPGQQNDQLLRHFNRQRRNTPRFMPFHSRYVYMIQGYIRIAQFLQQRKRVALRRLRIAARQASIVATTPILRGHALVIVAAAHGFDGRFAQALTLLGQAEQLAHLHDAPWILYEAHRIRAHLFSMQQQMAAAKREASRAYTIAFDHQWVLRMRHVAQSFQLDDPERLNSTTSIISEEGLRPDDNRMQRLLDALLSVSLAWAQSYDLAEQAQTALDSVIRILGAERAFLFLLENDELQLRAARDAASNQLSEGLQGYSRTVLEQVRITQKPVIVSGADDGLIISSESVTAHNLRSVLAAPLMLDGQFLGVVYLDNRLAWGFFSQEDEIILRAVTTHIALGLEKSRTTQLEMHIRAEREQRRLAEHLRQLSTVLNATLDLADVLKYVLNQLNSLLPYYGACIALCDDEYLKFEQVESPSPTLWARGTKILSSADALFTELATIRQPLIVNDIAKDSRFKGYGEHPARSWLGLPLLARGEIIGFMAIDRDEPNAISEHEAELGMTFASQAAVAIANAQLFGQVQRLAITDSLTQVSNRRHFFELAERQWVLTSSSDHPLAAMMLDVDHFKRVNDSYGHSVGDLVLRTVADICRANLRPTDLLGRYGGEEFAILLPDTDLSAAVTIAERLRLAIGRHQIQHEQANIRLTVSIGVTGLSKDDTSVASLLDRADRGLYIAKETGRDRVMMA</sequence>
<dbReference type="Gene3D" id="1.25.40.10">
    <property type="entry name" value="Tetratricopeptide repeat domain"/>
    <property type="match status" value="1"/>
</dbReference>
<dbReference type="Pfam" id="PF01590">
    <property type="entry name" value="GAF"/>
    <property type="match status" value="1"/>
</dbReference>
<evidence type="ECO:0000259" key="3">
    <source>
        <dbReference type="PROSITE" id="PS50011"/>
    </source>
</evidence>
<dbReference type="Proteomes" id="UP000050277">
    <property type="component" value="Unassembled WGS sequence"/>
</dbReference>
<comment type="caution">
    <text evidence="5">The sequence shown here is derived from an EMBL/GenBank/DDBJ whole genome shotgun (WGS) entry which is preliminary data.</text>
</comment>
<dbReference type="Pfam" id="PF00990">
    <property type="entry name" value="GGDEF"/>
    <property type="match status" value="1"/>
</dbReference>
<keyword evidence="2" id="KW-0547">Nucleotide-binding</keyword>
<dbReference type="SUPFAM" id="SSF56112">
    <property type="entry name" value="Protein kinase-like (PK-like)"/>
    <property type="match status" value="1"/>
</dbReference>
<dbReference type="Gene3D" id="1.10.510.10">
    <property type="entry name" value="Transferase(Phosphotransferase) domain 1"/>
    <property type="match status" value="1"/>
</dbReference>
<dbReference type="Gene3D" id="3.30.450.40">
    <property type="match status" value="2"/>
</dbReference>
<dbReference type="SMART" id="SM00267">
    <property type="entry name" value="GGDEF"/>
    <property type="match status" value="1"/>
</dbReference>
<comment type="subcellular location">
    <subcellularLocation>
        <location evidence="1">Membrane</location>
        <topology evidence="1">Single-pass membrane protein</topology>
    </subcellularLocation>
</comment>
<organism evidence="5 6">
    <name type="scientific">Herpetosiphon geysericola</name>
    <dbReference type="NCBI Taxonomy" id="70996"/>
    <lineage>
        <taxon>Bacteria</taxon>
        <taxon>Bacillati</taxon>
        <taxon>Chloroflexota</taxon>
        <taxon>Chloroflexia</taxon>
        <taxon>Herpetosiphonales</taxon>
        <taxon>Herpetosiphonaceae</taxon>
        <taxon>Herpetosiphon</taxon>
    </lineage>
</organism>
<dbReference type="GO" id="GO:0005886">
    <property type="term" value="C:plasma membrane"/>
    <property type="evidence" value="ECO:0007669"/>
    <property type="project" value="TreeGrafter"/>
</dbReference>
<dbReference type="InterPro" id="IPR050469">
    <property type="entry name" value="Diguanylate_Cyclase"/>
</dbReference>
<feature type="domain" description="GGDEF" evidence="4">
    <location>
        <begin position="1643"/>
        <end position="1774"/>
    </location>
</feature>
<feature type="binding site" evidence="2">
    <location>
        <position position="45"/>
    </location>
    <ligand>
        <name>ATP</name>
        <dbReference type="ChEBI" id="CHEBI:30616"/>
    </ligand>
</feature>
<protein>
    <recommendedName>
        <fullName evidence="7">Diguanylate cyclase</fullName>
    </recommendedName>
</protein>
<gene>
    <name evidence="5" type="ORF">SE18_04020</name>
</gene>
<dbReference type="FunFam" id="3.30.70.270:FF:000001">
    <property type="entry name" value="Diguanylate cyclase domain protein"/>
    <property type="match status" value="1"/>
</dbReference>
<dbReference type="Pfam" id="PF13191">
    <property type="entry name" value="AAA_16"/>
    <property type="match status" value="1"/>
</dbReference>
<feature type="domain" description="Protein kinase" evidence="3">
    <location>
        <begin position="18"/>
        <end position="282"/>
    </location>
</feature>
<dbReference type="GO" id="GO:1902201">
    <property type="term" value="P:negative regulation of bacterial-type flagellum-dependent cell motility"/>
    <property type="evidence" value="ECO:0007669"/>
    <property type="project" value="TreeGrafter"/>
</dbReference>
<dbReference type="PROSITE" id="PS50887">
    <property type="entry name" value="GGDEF"/>
    <property type="match status" value="1"/>
</dbReference>
<dbReference type="SUPFAM" id="SSF48452">
    <property type="entry name" value="TPR-like"/>
    <property type="match status" value="1"/>
</dbReference>
<evidence type="ECO:0000313" key="6">
    <source>
        <dbReference type="Proteomes" id="UP000050277"/>
    </source>
</evidence>
<name>A0A0N8GT29_9CHLR</name>
<evidence type="ECO:0000256" key="1">
    <source>
        <dbReference type="ARBA" id="ARBA00004167"/>
    </source>
</evidence>
<dbReference type="InterPro" id="IPR043128">
    <property type="entry name" value="Rev_trsase/Diguanyl_cyclase"/>
</dbReference>
<dbReference type="Gene3D" id="3.30.70.270">
    <property type="match status" value="1"/>
</dbReference>
<reference evidence="5 6" key="1">
    <citation type="submission" date="2015-07" db="EMBL/GenBank/DDBJ databases">
        <title>Whole genome sequence of Herpetosiphon geysericola DSM 7119.</title>
        <authorList>
            <person name="Hemp J."/>
            <person name="Ward L.M."/>
            <person name="Pace L.A."/>
            <person name="Fischer W.W."/>
        </authorList>
    </citation>
    <scope>NUCLEOTIDE SEQUENCE [LARGE SCALE GENOMIC DNA]</scope>
    <source>
        <strain evidence="5 6">DSM 7119</strain>
    </source>
</reference>
<dbReference type="InterPro" id="IPR029016">
    <property type="entry name" value="GAF-like_dom_sf"/>
</dbReference>
<dbReference type="GO" id="GO:0004672">
    <property type="term" value="F:protein kinase activity"/>
    <property type="evidence" value="ECO:0007669"/>
    <property type="project" value="InterPro"/>
</dbReference>
<dbReference type="InterPro" id="IPR000160">
    <property type="entry name" value="GGDEF_dom"/>
</dbReference>
<dbReference type="PANTHER" id="PTHR45138:SF24">
    <property type="entry name" value="DIGUANYLATE CYCLASE DGCC-RELATED"/>
    <property type="match status" value="1"/>
</dbReference>
<dbReference type="PROSITE" id="PS00107">
    <property type="entry name" value="PROTEIN_KINASE_ATP"/>
    <property type="match status" value="1"/>
</dbReference>
<evidence type="ECO:0000256" key="2">
    <source>
        <dbReference type="PROSITE-ProRule" id="PRU10141"/>
    </source>
</evidence>
<dbReference type="GO" id="GO:0052621">
    <property type="term" value="F:diguanylate cyclase activity"/>
    <property type="evidence" value="ECO:0007669"/>
    <property type="project" value="TreeGrafter"/>
</dbReference>
<dbReference type="SMART" id="SM00065">
    <property type="entry name" value="GAF"/>
    <property type="match status" value="2"/>
</dbReference>
<dbReference type="InterPro" id="IPR029787">
    <property type="entry name" value="Nucleotide_cyclase"/>
</dbReference>
<dbReference type="RefSeq" id="WP_054533130.1">
    <property type="nucleotide sequence ID" value="NZ_LGKP01000008.1"/>
</dbReference>